<dbReference type="AlphaFoldDB" id="A0A2Z5ZD91"/>
<organism evidence="1 2">
    <name type="scientific">Acetobacter orientalis</name>
    <dbReference type="NCBI Taxonomy" id="146474"/>
    <lineage>
        <taxon>Bacteria</taxon>
        <taxon>Pseudomonadati</taxon>
        <taxon>Pseudomonadota</taxon>
        <taxon>Alphaproteobacteria</taxon>
        <taxon>Acetobacterales</taxon>
        <taxon>Acetobacteraceae</taxon>
        <taxon>Acetobacter</taxon>
    </lineage>
</organism>
<dbReference type="EMBL" id="AP018515">
    <property type="protein sequence ID" value="BBC78490.1"/>
    <property type="molecule type" value="Genomic_DNA"/>
</dbReference>
<dbReference type="KEGG" id="aot:AcetOri_orf00221"/>
<dbReference type="Proteomes" id="UP000270034">
    <property type="component" value="Chromosome"/>
</dbReference>
<evidence type="ECO:0000313" key="2">
    <source>
        <dbReference type="Proteomes" id="UP000270034"/>
    </source>
</evidence>
<name>A0A2Z5ZD91_9PROT</name>
<evidence type="ECO:0000313" key="1">
    <source>
        <dbReference type="EMBL" id="BBC78490.1"/>
    </source>
</evidence>
<proteinExistence type="predicted"/>
<gene>
    <name evidence="1" type="ORF">AcetOrient_orf00221</name>
</gene>
<sequence length="37" mass="4032">MAEMLSLPLFAPLTHKCTTLLCPPPILAPNRGENGRK</sequence>
<reference evidence="1 2" key="1">
    <citation type="submission" date="2018-02" db="EMBL/GenBank/DDBJ databases">
        <title>Acetobacter orientalis genome.</title>
        <authorList>
            <person name="Nakashima N."/>
            <person name="Tamura T."/>
        </authorList>
    </citation>
    <scope>NUCLEOTIDE SEQUENCE [LARGE SCALE GENOMIC DNA]</scope>
    <source>
        <strain evidence="1 2">FAN1</strain>
    </source>
</reference>
<protein>
    <submittedName>
        <fullName evidence="1">Excinuclease ABC subunit C</fullName>
    </submittedName>
</protein>
<accession>A0A2Z5ZD91</accession>